<evidence type="ECO:0000313" key="2">
    <source>
        <dbReference type="EMBL" id="AFQ18895.1"/>
    </source>
</evidence>
<name>A0A9W3P097_BACTU</name>
<dbReference type="Proteomes" id="UP000005259">
    <property type="component" value="Chromosome"/>
</dbReference>
<protein>
    <submittedName>
        <fullName evidence="2">Uncharacterized protein</fullName>
    </submittedName>
</protein>
<dbReference type="AlphaFoldDB" id="A0A9W3P097"/>
<organism evidence="2 3">
    <name type="scientific">Bacillus thuringiensis HD-771</name>
    <dbReference type="NCBI Taxonomy" id="1218175"/>
    <lineage>
        <taxon>Bacteria</taxon>
        <taxon>Bacillati</taxon>
        <taxon>Bacillota</taxon>
        <taxon>Bacilli</taxon>
        <taxon>Bacillales</taxon>
        <taxon>Bacillaceae</taxon>
        <taxon>Bacillus</taxon>
        <taxon>Bacillus cereus group</taxon>
    </lineage>
</organism>
<evidence type="ECO:0000256" key="1">
    <source>
        <dbReference type="SAM" id="Coils"/>
    </source>
</evidence>
<feature type="coiled-coil region" evidence="1">
    <location>
        <begin position="84"/>
        <end position="132"/>
    </location>
</feature>
<sequence length="167" mass="19679">MKYNNGLKKLHRTQREKTIEALQNVIQIIKAFEGENTPITAKKIIDNSNLSRAVLYKEHLLKVWNPNLWRKKQEENIQESIKYKQKYSNELKSLIETNNKLTSEINKYKTNIEQLSRELEVSKSRAIAYKADYEEEKIKYQRQLGLNQKLNDKLYGLGLNSITSPHN</sequence>
<dbReference type="EMBL" id="CP003752">
    <property type="protein sequence ID" value="AFQ18895.1"/>
    <property type="molecule type" value="Genomic_DNA"/>
</dbReference>
<proteinExistence type="predicted"/>
<dbReference type="KEGG" id="bti:BTG_27480"/>
<keyword evidence="1" id="KW-0175">Coiled coil</keyword>
<accession>A0A9W3P097</accession>
<evidence type="ECO:0000313" key="3">
    <source>
        <dbReference type="Proteomes" id="UP000005259"/>
    </source>
</evidence>
<gene>
    <name evidence="2" type="ORF">BTG_27480</name>
</gene>
<dbReference type="RefSeq" id="WP_000876745.1">
    <property type="nucleotide sequence ID" value="NC_018500.1"/>
</dbReference>
<reference evidence="2 3" key="1">
    <citation type="submission" date="2012-08" db="EMBL/GenBank/DDBJ databases">
        <authorList>
            <person name="Doggett N."/>
            <person name="Teshima H."/>
            <person name="Bruce D."/>
            <person name="Detter J.C."/>
            <person name="Johnson S.L."/>
            <person name="Han C."/>
        </authorList>
    </citation>
    <scope>NUCLEOTIDE SEQUENCE [LARGE SCALE GENOMIC DNA]</scope>
    <source>
        <strain evidence="2 3">HD-771</strain>
    </source>
</reference>